<reference evidence="1 2" key="1">
    <citation type="submission" date="2023-01" db="EMBL/GenBank/DDBJ databases">
        <authorList>
            <person name="Whitehead M."/>
        </authorList>
    </citation>
    <scope>NUCLEOTIDE SEQUENCE [LARGE SCALE GENOMIC DNA]</scope>
</reference>
<accession>A0AAV0XF40</accession>
<comment type="caution">
    <text evidence="1">The sequence shown here is derived from an EMBL/GenBank/DDBJ whole genome shotgun (WGS) entry which is preliminary data.</text>
</comment>
<dbReference type="AlphaFoldDB" id="A0AAV0XF40"/>
<evidence type="ECO:0000313" key="1">
    <source>
        <dbReference type="EMBL" id="CAI6366437.1"/>
    </source>
</evidence>
<dbReference type="EMBL" id="CARXXK010000004">
    <property type="protein sequence ID" value="CAI6366437.1"/>
    <property type="molecule type" value="Genomic_DNA"/>
</dbReference>
<keyword evidence="2" id="KW-1185">Reference proteome</keyword>
<protein>
    <submittedName>
        <fullName evidence="1">Uncharacterized protein</fullName>
    </submittedName>
</protein>
<proteinExistence type="predicted"/>
<sequence>MLWGGGRVGLFPFPPGTACITTTVPEAHVNPRVQRGNTTILLVTDDSSWVEPYPLGKVTTKLIVGTFELELFGYLRHYCQILASISCSSQWDRNSGVGEWEDGPLQYTTHVPIR</sequence>
<organism evidence="1 2">
    <name type="scientific">Macrosiphum euphorbiae</name>
    <name type="common">potato aphid</name>
    <dbReference type="NCBI Taxonomy" id="13131"/>
    <lineage>
        <taxon>Eukaryota</taxon>
        <taxon>Metazoa</taxon>
        <taxon>Ecdysozoa</taxon>
        <taxon>Arthropoda</taxon>
        <taxon>Hexapoda</taxon>
        <taxon>Insecta</taxon>
        <taxon>Pterygota</taxon>
        <taxon>Neoptera</taxon>
        <taxon>Paraneoptera</taxon>
        <taxon>Hemiptera</taxon>
        <taxon>Sternorrhyncha</taxon>
        <taxon>Aphidomorpha</taxon>
        <taxon>Aphidoidea</taxon>
        <taxon>Aphididae</taxon>
        <taxon>Macrosiphini</taxon>
        <taxon>Macrosiphum</taxon>
    </lineage>
</organism>
<dbReference type="Proteomes" id="UP001160148">
    <property type="component" value="Unassembled WGS sequence"/>
</dbReference>
<name>A0AAV0XF40_9HEMI</name>
<gene>
    <name evidence="1" type="ORF">MEUPH1_LOCUS21022</name>
</gene>
<evidence type="ECO:0000313" key="2">
    <source>
        <dbReference type="Proteomes" id="UP001160148"/>
    </source>
</evidence>